<dbReference type="SUPFAM" id="SSF55120">
    <property type="entry name" value="Pseudouridine synthase"/>
    <property type="match status" value="1"/>
</dbReference>
<dbReference type="SUPFAM" id="SSF55174">
    <property type="entry name" value="Alpha-L RNA-binding motif"/>
    <property type="match status" value="1"/>
</dbReference>
<name>A0A401LCS9_9FIRM</name>
<dbReference type="EC" id="5.4.99.-" evidence="5"/>
<dbReference type="InterPro" id="IPR002942">
    <property type="entry name" value="S4_RNA-bd"/>
</dbReference>
<dbReference type="EMBL" id="BHVZ01000001">
    <property type="protein sequence ID" value="GCB29318.1"/>
    <property type="molecule type" value="Genomic_DNA"/>
</dbReference>
<gene>
    <name evidence="7" type="ORF">KGMB03357_09790</name>
</gene>
<dbReference type="GO" id="GO:0120159">
    <property type="term" value="F:rRNA pseudouridine synthase activity"/>
    <property type="evidence" value="ECO:0007669"/>
    <property type="project" value="UniProtKB-ARBA"/>
</dbReference>
<evidence type="ECO:0000313" key="7">
    <source>
        <dbReference type="EMBL" id="GCB29318.1"/>
    </source>
</evidence>
<dbReference type="InterPro" id="IPR000748">
    <property type="entry name" value="PsdUridine_synth_RsuA/RluB/E/F"/>
</dbReference>
<evidence type="ECO:0000259" key="6">
    <source>
        <dbReference type="SMART" id="SM00363"/>
    </source>
</evidence>
<dbReference type="Gene3D" id="3.30.70.580">
    <property type="entry name" value="Pseudouridine synthase I, catalytic domain, N-terminal subdomain"/>
    <property type="match status" value="1"/>
</dbReference>
<dbReference type="InterPro" id="IPR042092">
    <property type="entry name" value="PsdUridine_s_RsuA/RluB/E/F_cat"/>
</dbReference>
<dbReference type="InterPro" id="IPR018496">
    <property type="entry name" value="PsdUridine_synth_RsuA/RluB_CS"/>
</dbReference>
<dbReference type="PANTHER" id="PTHR47683:SF4">
    <property type="entry name" value="PSEUDOURIDINE SYNTHASE"/>
    <property type="match status" value="1"/>
</dbReference>
<dbReference type="OrthoDB" id="9807213at2"/>
<reference evidence="7 8" key="1">
    <citation type="submission" date="2018-10" db="EMBL/GenBank/DDBJ databases">
        <title>Draft Genome Sequence of Anaerotignum sp. KCTC 15736.</title>
        <authorList>
            <person name="Choi S.H."/>
            <person name="Kim J.S."/>
            <person name="Kang S.W."/>
            <person name="Lee J.S."/>
            <person name="Park S.H."/>
        </authorList>
    </citation>
    <scope>NUCLEOTIDE SEQUENCE [LARGE SCALE GENOMIC DNA]</scope>
    <source>
        <strain evidence="7 8">KCTC 15736</strain>
    </source>
</reference>
<dbReference type="InterPro" id="IPR020103">
    <property type="entry name" value="PsdUridine_synth_cat_dom_sf"/>
</dbReference>
<dbReference type="GO" id="GO:0003723">
    <property type="term" value="F:RNA binding"/>
    <property type="evidence" value="ECO:0007669"/>
    <property type="project" value="UniProtKB-KW"/>
</dbReference>
<feature type="domain" description="RNA-binding S4" evidence="6">
    <location>
        <begin position="2"/>
        <end position="62"/>
    </location>
</feature>
<dbReference type="GO" id="GO:0000455">
    <property type="term" value="P:enzyme-directed rRNA pseudouridine synthesis"/>
    <property type="evidence" value="ECO:0007669"/>
    <property type="project" value="UniProtKB-ARBA"/>
</dbReference>
<dbReference type="Gene3D" id="3.10.290.10">
    <property type="entry name" value="RNA-binding S4 domain"/>
    <property type="match status" value="1"/>
</dbReference>
<keyword evidence="2 4" id="KW-0694">RNA-binding</keyword>
<dbReference type="Gene3D" id="3.30.70.1560">
    <property type="entry name" value="Alpha-L RNA-binding motif"/>
    <property type="match status" value="1"/>
</dbReference>
<evidence type="ECO:0000256" key="1">
    <source>
        <dbReference type="ARBA" id="ARBA00008348"/>
    </source>
</evidence>
<accession>A0A401LCS9</accession>
<dbReference type="CDD" id="cd00165">
    <property type="entry name" value="S4"/>
    <property type="match status" value="1"/>
</dbReference>
<protein>
    <recommendedName>
        <fullName evidence="5">Pseudouridine synthase</fullName>
        <ecNumber evidence="5">5.4.99.-</ecNumber>
    </recommendedName>
</protein>
<dbReference type="PANTHER" id="PTHR47683">
    <property type="entry name" value="PSEUDOURIDINE SYNTHASE FAMILY PROTEIN-RELATED"/>
    <property type="match status" value="1"/>
</dbReference>
<evidence type="ECO:0000256" key="3">
    <source>
        <dbReference type="ARBA" id="ARBA00023235"/>
    </source>
</evidence>
<dbReference type="InterPro" id="IPR050343">
    <property type="entry name" value="RsuA_PseudoU_synthase"/>
</dbReference>
<proteinExistence type="inferred from homology"/>
<dbReference type="InterPro" id="IPR006145">
    <property type="entry name" value="PsdUridine_synth_RsuA/RluA"/>
</dbReference>
<dbReference type="NCBIfam" id="TIGR00093">
    <property type="entry name" value="pseudouridine synthase"/>
    <property type="match status" value="1"/>
</dbReference>
<dbReference type="PROSITE" id="PS01149">
    <property type="entry name" value="PSI_RSU"/>
    <property type="match status" value="1"/>
</dbReference>
<dbReference type="Pfam" id="PF00849">
    <property type="entry name" value="PseudoU_synth_2"/>
    <property type="match status" value="1"/>
</dbReference>
<organism evidence="7 8">
    <name type="scientific">Anaerotignum faecicola</name>
    <dbReference type="NCBI Taxonomy" id="2358141"/>
    <lineage>
        <taxon>Bacteria</taxon>
        <taxon>Bacillati</taxon>
        <taxon>Bacillota</taxon>
        <taxon>Clostridia</taxon>
        <taxon>Lachnospirales</taxon>
        <taxon>Anaerotignaceae</taxon>
        <taxon>Anaerotignum</taxon>
    </lineage>
</organism>
<dbReference type="SMART" id="SM00363">
    <property type="entry name" value="S4"/>
    <property type="match status" value="1"/>
</dbReference>
<evidence type="ECO:0000256" key="2">
    <source>
        <dbReference type="ARBA" id="ARBA00022884"/>
    </source>
</evidence>
<dbReference type="Proteomes" id="UP000287361">
    <property type="component" value="Unassembled WGS sequence"/>
</dbReference>
<keyword evidence="3 5" id="KW-0413">Isomerase</keyword>
<dbReference type="GO" id="GO:0005829">
    <property type="term" value="C:cytosol"/>
    <property type="evidence" value="ECO:0007669"/>
    <property type="project" value="UniProtKB-ARBA"/>
</dbReference>
<dbReference type="AlphaFoldDB" id="A0A401LCS9"/>
<keyword evidence="8" id="KW-1185">Reference proteome</keyword>
<dbReference type="PROSITE" id="PS50889">
    <property type="entry name" value="S4"/>
    <property type="match status" value="1"/>
</dbReference>
<evidence type="ECO:0000256" key="5">
    <source>
        <dbReference type="RuleBase" id="RU003887"/>
    </source>
</evidence>
<dbReference type="Pfam" id="PF01479">
    <property type="entry name" value="S4"/>
    <property type="match status" value="1"/>
</dbReference>
<dbReference type="CDD" id="cd02553">
    <property type="entry name" value="PseudoU_synth_RsuA"/>
    <property type="match status" value="1"/>
</dbReference>
<comment type="caution">
    <text evidence="7">The sequence shown here is derived from an EMBL/GenBank/DDBJ whole genome shotgun (WGS) entry which is preliminary data.</text>
</comment>
<dbReference type="FunFam" id="3.30.70.1560:FF:000001">
    <property type="entry name" value="Pseudouridine synthase"/>
    <property type="match status" value="1"/>
</dbReference>
<comment type="similarity">
    <text evidence="1 5">Belongs to the pseudouridine synthase RsuA family.</text>
</comment>
<dbReference type="InterPro" id="IPR020094">
    <property type="entry name" value="TruA/RsuA/RluB/E/F_N"/>
</dbReference>
<dbReference type="InterPro" id="IPR036986">
    <property type="entry name" value="S4_RNA-bd_sf"/>
</dbReference>
<evidence type="ECO:0000256" key="4">
    <source>
        <dbReference type="PROSITE-ProRule" id="PRU00182"/>
    </source>
</evidence>
<sequence length="235" mass="26100">MERIDKIIASQGLYSRSDVKYLVKHKRVAVDGEAVTSSSRKADPEASVITIDGKPLIFKKQVYLMLHKPQGYVSATEDKTQPTVLALVPQAYKGRELFPAGRLDKDTTGLMILTDDGVLAHNILSPRKHVQKVYRVELDIPVTKEMQEGFAAGVALNDGVCKAAKLVILGEKTAEVTLQEGRYHQIKRMFGCFGAKVVSLHRLAMGNLYLPVDLPEGECRELTAEELNRLQMHES</sequence>
<evidence type="ECO:0000313" key="8">
    <source>
        <dbReference type="Proteomes" id="UP000287361"/>
    </source>
</evidence>